<evidence type="ECO:0000313" key="10">
    <source>
        <dbReference type="Proteomes" id="UP000000492"/>
    </source>
</evidence>
<keyword evidence="7" id="KW-0812">Transmembrane</keyword>
<dbReference type="STRING" id="662755.CRES_0291"/>
<feature type="region of interest" description="Disordered" evidence="6">
    <location>
        <begin position="1"/>
        <end position="40"/>
    </location>
</feature>
<evidence type="ECO:0000256" key="3">
    <source>
        <dbReference type="ARBA" id="ARBA00023002"/>
    </source>
</evidence>
<dbReference type="Gene3D" id="3.40.30.10">
    <property type="entry name" value="Glutaredoxin"/>
    <property type="match status" value="1"/>
</dbReference>
<accession>F8E2V6</accession>
<evidence type="ECO:0000256" key="5">
    <source>
        <dbReference type="ARBA" id="ARBA00023284"/>
    </source>
</evidence>
<dbReference type="EMBL" id="CP002857">
    <property type="protein sequence ID" value="AEI08654.1"/>
    <property type="molecule type" value="Genomic_DNA"/>
</dbReference>
<evidence type="ECO:0000256" key="6">
    <source>
        <dbReference type="SAM" id="MobiDB-lite"/>
    </source>
</evidence>
<feature type="transmembrane region" description="Helical" evidence="7">
    <location>
        <begin position="42"/>
        <end position="65"/>
    </location>
</feature>
<organism evidence="9 10">
    <name type="scientific">Corynebacterium resistens (strain DSM 45100 / JCM 12819 / GTC 2026 / SICGH 158)</name>
    <dbReference type="NCBI Taxonomy" id="662755"/>
    <lineage>
        <taxon>Bacteria</taxon>
        <taxon>Bacillati</taxon>
        <taxon>Actinomycetota</taxon>
        <taxon>Actinomycetes</taxon>
        <taxon>Mycobacteriales</taxon>
        <taxon>Corynebacteriaceae</taxon>
        <taxon>Corynebacterium</taxon>
    </lineage>
</organism>
<dbReference type="eggNOG" id="COG1651">
    <property type="taxonomic scope" value="Bacteria"/>
</dbReference>
<dbReference type="PROSITE" id="PS51352">
    <property type="entry name" value="THIOREDOXIN_2"/>
    <property type="match status" value="1"/>
</dbReference>
<dbReference type="InterPro" id="IPR049564">
    <property type="entry name" value="DsbA-like_N"/>
</dbReference>
<evidence type="ECO:0000256" key="7">
    <source>
        <dbReference type="SAM" id="Phobius"/>
    </source>
</evidence>
<dbReference type="InterPro" id="IPR012336">
    <property type="entry name" value="Thioredoxin-like_fold"/>
</dbReference>
<dbReference type="Proteomes" id="UP000000492">
    <property type="component" value="Chromosome"/>
</dbReference>
<evidence type="ECO:0000256" key="1">
    <source>
        <dbReference type="ARBA" id="ARBA00005791"/>
    </source>
</evidence>
<dbReference type="KEGG" id="crd:CRES_0291"/>
<evidence type="ECO:0000256" key="4">
    <source>
        <dbReference type="ARBA" id="ARBA00023157"/>
    </source>
</evidence>
<evidence type="ECO:0000256" key="2">
    <source>
        <dbReference type="ARBA" id="ARBA00022729"/>
    </source>
</evidence>
<protein>
    <recommendedName>
        <fullName evidence="8">Thioredoxin domain-containing protein</fullName>
    </recommendedName>
</protein>
<keyword evidence="7" id="KW-1133">Transmembrane helix</keyword>
<gene>
    <name evidence="9" type="ordered locus">CRES_0291</name>
</gene>
<dbReference type="Pfam" id="PF21575">
    <property type="entry name" value="DsbA_N"/>
    <property type="match status" value="1"/>
</dbReference>
<keyword evidence="3" id="KW-0560">Oxidoreductase</keyword>
<dbReference type="Pfam" id="PF13462">
    <property type="entry name" value="Thioredoxin_4"/>
    <property type="match status" value="1"/>
</dbReference>
<dbReference type="PANTHER" id="PTHR13887:SF14">
    <property type="entry name" value="DISULFIDE BOND FORMATION PROTEIN D"/>
    <property type="match status" value="1"/>
</dbReference>
<keyword evidence="5" id="KW-0676">Redox-active center</keyword>
<dbReference type="AlphaFoldDB" id="F8E2V6"/>
<evidence type="ECO:0000259" key="8">
    <source>
        <dbReference type="PROSITE" id="PS51352"/>
    </source>
</evidence>
<reference evidence="9 10" key="1">
    <citation type="journal article" date="2012" name="BMC Genomics">
        <title>Complete genome sequence, lifestyle, and multi-drug resistance of the human pathogen Corynebacterium resistens DSM 45100 isolated from blood samples of a leukemia patient.</title>
        <authorList>
            <person name="Schroder J."/>
            <person name="Maus I."/>
            <person name="Meyer K."/>
            <person name="Wordemann S."/>
            <person name="Blom J."/>
            <person name="Jaenicke S."/>
            <person name="Schneider J."/>
            <person name="Trost E."/>
            <person name="Tauch A."/>
        </authorList>
    </citation>
    <scope>NUCLEOTIDE SEQUENCE [LARGE SCALE GENOMIC DNA]</scope>
    <source>
        <strain evidence="10">DSM 45100 / JCM 12819 / CCUG 50093 / GTC 2026 / SICGH 158</strain>
    </source>
</reference>
<comment type="similarity">
    <text evidence="1">Belongs to the thioredoxin family. DsbA subfamily.</text>
</comment>
<dbReference type="HOGENOM" id="CLU_000288_47_1_11"/>
<dbReference type="SUPFAM" id="SSF52833">
    <property type="entry name" value="Thioredoxin-like"/>
    <property type="match status" value="1"/>
</dbReference>
<proteinExistence type="inferred from homology"/>
<evidence type="ECO:0000313" key="9">
    <source>
        <dbReference type="EMBL" id="AEI08654.1"/>
    </source>
</evidence>
<dbReference type="InterPro" id="IPR013766">
    <property type="entry name" value="Thioredoxin_domain"/>
</dbReference>
<keyword evidence="7" id="KW-0472">Membrane</keyword>
<name>F8E2V6_CORRG</name>
<keyword evidence="4" id="KW-1015">Disulfide bond</keyword>
<feature type="domain" description="Thioredoxin" evidence="8">
    <location>
        <begin position="77"/>
        <end position="302"/>
    </location>
</feature>
<dbReference type="PANTHER" id="PTHR13887">
    <property type="entry name" value="GLUTATHIONE S-TRANSFERASE KAPPA"/>
    <property type="match status" value="1"/>
</dbReference>
<dbReference type="InterPro" id="IPR036249">
    <property type="entry name" value="Thioredoxin-like_sf"/>
</dbReference>
<sequence>MAKEVNPNTIPSDEGTPTSPNPGEASPAIGNEKPAGKRRTGVPVAAAIAAALIVGAATGAGGYVLGKQQGHDQAQQEAIDAKIPPAGANGTRGDGPKALPDGTYNASIVGPGKKIESNKDILNVHRRNAEDPFAIGAIDAPVVISEFADMECPFCASFHNETRSKIVQNYVDKGLVRLEWNDLPINGKNAVEGAKAGRAAAKQGKFQEFMDQLYTASKDKQGHPGYKIEDFVKFAEAAGVPDIEKFRKDATSKEFDKPVNEARQYGTSIGVSGTPAFVVGTKFVSGAQPWDVFKKVIDEELERVASGEVPAPAEQSK</sequence>
<dbReference type="GO" id="GO:0016491">
    <property type="term" value="F:oxidoreductase activity"/>
    <property type="evidence" value="ECO:0007669"/>
    <property type="project" value="UniProtKB-KW"/>
</dbReference>
<keyword evidence="2" id="KW-0732">Signal</keyword>
<feature type="compositionally biased region" description="Polar residues" evidence="6">
    <location>
        <begin position="1"/>
        <end position="18"/>
    </location>
</feature>
<keyword evidence="10" id="KW-1185">Reference proteome</keyword>